<name>A0A232FAW6_9HYME</name>
<organism evidence="1 2">
    <name type="scientific">Trichomalopsis sarcophagae</name>
    <dbReference type="NCBI Taxonomy" id="543379"/>
    <lineage>
        <taxon>Eukaryota</taxon>
        <taxon>Metazoa</taxon>
        <taxon>Ecdysozoa</taxon>
        <taxon>Arthropoda</taxon>
        <taxon>Hexapoda</taxon>
        <taxon>Insecta</taxon>
        <taxon>Pterygota</taxon>
        <taxon>Neoptera</taxon>
        <taxon>Endopterygota</taxon>
        <taxon>Hymenoptera</taxon>
        <taxon>Apocrita</taxon>
        <taxon>Proctotrupomorpha</taxon>
        <taxon>Chalcidoidea</taxon>
        <taxon>Pteromalidae</taxon>
        <taxon>Pteromalinae</taxon>
        <taxon>Trichomalopsis</taxon>
    </lineage>
</organism>
<evidence type="ECO:0000313" key="2">
    <source>
        <dbReference type="Proteomes" id="UP000215335"/>
    </source>
</evidence>
<gene>
    <name evidence="1" type="ORF">TSAR_004159</name>
</gene>
<evidence type="ECO:0000313" key="1">
    <source>
        <dbReference type="EMBL" id="OXU27630.1"/>
    </source>
</evidence>
<protein>
    <submittedName>
        <fullName evidence="1">Uncharacterized protein</fullName>
    </submittedName>
</protein>
<reference evidence="1 2" key="1">
    <citation type="journal article" date="2017" name="Curr. Biol.">
        <title>The Evolution of Venom by Co-option of Single-Copy Genes.</title>
        <authorList>
            <person name="Martinson E.O."/>
            <person name="Mrinalini"/>
            <person name="Kelkar Y.D."/>
            <person name="Chang C.H."/>
            <person name="Werren J.H."/>
        </authorList>
    </citation>
    <scope>NUCLEOTIDE SEQUENCE [LARGE SCALE GENOMIC DNA]</scope>
    <source>
        <strain evidence="1 2">Alberta</strain>
        <tissue evidence="1">Whole body</tissue>
    </source>
</reference>
<comment type="caution">
    <text evidence="1">The sequence shown here is derived from an EMBL/GenBank/DDBJ whole genome shotgun (WGS) entry which is preliminary data.</text>
</comment>
<accession>A0A232FAW6</accession>
<keyword evidence="2" id="KW-1185">Reference proteome</keyword>
<dbReference type="EMBL" id="NNAY01000566">
    <property type="protein sequence ID" value="OXU27630.1"/>
    <property type="molecule type" value="Genomic_DNA"/>
</dbReference>
<dbReference type="Proteomes" id="UP000215335">
    <property type="component" value="Unassembled WGS sequence"/>
</dbReference>
<sequence length="85" mass="9515">MRMTIVMTNTSTRSRQKPYGPIDPIVRMFLDGCVQQSGLITPTPVSIGCPRLIISVIAVNLFLRGCFSIRNLSTRPIWTTTPKIH</sequence>
<proteinExistence type="predicted"/>
<dbReference type="AlphaFoldDB" id="A0A232FAW6"/>